<dbReference type="PANTHER" id="PTHR33055">
    <property type="entry name" value="TRANSPOSASE FOR INSERTION SEQUENCE ELEMENT IS1111A"/>
    <property type="match status" value="1"/>
</dbReference>
<reference evidence="2 3" key="1">
    <citation type="submission" date="2018-06" db="EMBL/GenBank/DDBJ databases">
        <authorList>
            <consortium name="Pathogen Informatics"/>
            <person name="Doyle S."/>
        </authorList>
    </citation>
    <scope>NUCLEOTIDE SEQUENCE [LARGE SCALE GENOMIC DNA]</scope>
    <source>
        <strain evidence="2 3">NCTC8576</strain>
    </source>
</reference>
<evidence type="ECO:0000313" key="2">
    <source>
        <dbReference type="EMBL" id="SPZ88804.1"/>
    </source>
</evidence>
<evidence type="ECO:0000259" key="1">
    <source>
        <dbReference type="Pfam" id="PF02371"/>
    </source>
</evidence>
<evidence type="ECO:0000313" key="3">
    <source>
        <dbReference type="Proteomes" id="UP000251799"/>
    </source>
</evidence>
<dbReference type="GO" id="GO:0004803">
    <property type="term" value="F:transposase activity"/>
    <property type="evidence" value="ECO:0007669"/>
    <property type="project" value="InterPro"/>
</dbReference>
<dbReference type="EMBL" id="UAUR01000008">
    <property type="protein sequence ID" value="SPZ88804.1"/>
    <property type="molecule type" value="Genomic_DNA"/>
</dbReference>
<dbReference type="AlphaFoldDB" id="A0A2X2J590"/>
<proteinExistence type="predicted"/>
<gene>
    <name evidence="2" type="ORF">NCTC8576_04797</name>
</gene>
<dbReference type="PANTHER" id="PTHR33055:SF3">
    <property type="entry name" value="PUTATIVE TRANSPOSASE FOR IS117-RELATED"/>
    <property type="match status" value="1"/>
</dbReference>
<dbReference type="InterPro" id="IPR047650">
    <property type="entry name" value="Transpos_IS110"/>
</dbReference>
<dbReference type="GO" id="GO:0003677">
    <property type="term" value="F:DNA binding"/>
    <property type="evidence" value="ECO:0007669"/>
    <property type="project" value="InterPro"/>
</dbReference>
<protein>
    <submittedName>
        <fullName evidence="2">ISSfl1 ORF2</fullName>
    </submittedName>
</protein>
<dbReference type="InterPro" id="IPR003346">
    <property type="entry name" value="Transposase_20"/>
</dbReference>
<dbReference type="Pfam" id="PF02371">
    <property type="entry name" value="Transposase_20"/>
    <property type="match status" value="1"/>
</dbReference>
<accession>A0A2X2J590</accession>
<dbReference type="RefSeq" id="WP_073692945.1">
    <property type="nucleotide sequence ID" value="NZ_CABWCZ010000269.1"/>
</dbReference>
<dbReference type="GO" id="GO:0006313">
    <property type="term" value="P:DNA transposition"/>
    <property type="evidence" value="ECO:0007669"/>
    <property type="project" value="InterPro"/>
</dbReference>
<organism evidence="2 3">
    <name type="scientific">Shigella boydii</name>
    <dbReference type="NCBI Taxonomy" id="621"/>
    <lineage>
        <taxon>Bacteria</taxon>
        <taxon>Pseudomonadati</taxon>
        <taxon>Pseudomonadota</taxon>
        <taxon>Gammaproteobacteria</taxon>
        <taxon>Enterobacterales</taxon>
        <taxon>Enterobacteriaceae</taxon>
        <taxon>Shigella</taxon>
    </lineage>
</organism>
<sequence length="141" mass="16032">MQREKTPEWREKQKSSRGIRRGQRYRLVFQFPIREQAAAFLGVVPVEKYSGTSVRGGPKLSKIGPPEIRAKLYLASLCGLRFNPLMKAMYERLCLRGKAKMCAIGALMRKLVHWCYGVLKTQKPFDVGYLSSYARSACKAA</sequence>
<name>A0A2X2J590_SHIBO</name>
<feature type="domain" description="Transposase IS116/IS110/IS902 C-terminal" evidence="1">
    <location>
        <begin position="30"/>
        <end position="91"/>
    </location>
</feature>
<dbReference type="Proteomes" id="UP000251799">
    <property type="component" value="Unassembled WGS sequence"/>
</dbReference>